<sequence length="51" mass="5494">MKEGEVFDIGSIKLAEKRCFAASFRAAEDVSKDRRKAPPPRGAGGELRSGT</sequence>
<protein>
    <submittedName>
        <fullName evidence="2">Uncharacterized protein</fullName>
    </submittedName>
</protein>
<dbReference type="AlphaFoldDB" id="A0A1I2GFI2"/>
<dbReference type="RefSeq" id="WP_170135726.1">
    <property type="nucleotide sequence ID" value="NZ_FOMX01000032.1"/>
</dbReference>
<keyword evidence="3" id="KW-1185">Reference proteome</keyword>
<proteinExistence type="predicted"/>
<evidence type="ECO:0000313" key="2">
    <source>
        <dbReference type="EMBL" id="SFF16262.1"/>
    </source>
</evidence>
<name>A0A1I2GFI2_9BACT</name>
<accession>A0A1I2GFI2</accession>
<evidence type="ECO:0000256" key="1">
    <source>
        <dbReference type="SAM" id="MobiDB-lite"/>
    </source>
</evidence>
<reference evidence="3" key="1">
    <citation type="submission" date="2016-10" db="EMBL/GenBank/DDBJ databases">
        <authorList>
            <person name="Varghese N."/>
            <person name="Submissions S."/>
        </authorList>
    </citation>
    <scope>NUCLEOTIDE SEQUENCE [LARGE SCALE GENOMIC DNA]</scope>
    <source>
        <strain evidence="3">ATCC 25963</strain>
    </source>
</reference>
<evidence type="ECO:0000313" key="3">
    <source>
        <dbReference type="Proteomes" id="UP000199400"/>
    </source>
</evidence>
<dbReference type="Proteomes" id="UP000199400">
    <property type="component" value="Unassembled WGS sequence"/>
</dbReference>
<dbReference type="STRING" id="54.SAMN02745121_07264"/>
<gene>
    <name evidence="2" type="ORF">SAMN02745121_07264</name>
</gene>
<dbReference type="EMBL" id="FOMX01000032">
    <property type="protein sequence ID" value="SFF16262.1"/>
    <property type="molecule type" value="Genomic_DNA"/>
</dbReference>
<feature type="region of interest" description="Disordered" evidence="1">
    <location>
        <begin position="26"/>
        <end position="51"/>
    </location>
</feature>
<feature type="compositionally biased region" description="Gly residues" evidence="1">
    <location>
        <begin position="42"/>
        <end position="51"/>
    </location>
</feature>
<organism evidence="2 3">
    <name type="scientific">Nannocystis exedens</name>
    <dbReference type="NCBI Taxonomy" id="54"/>
    <lineage>
        <taxon>Bacteria</taxon>
        <taxon>Pseudomonadati</taxon>
        <taxon>Myxococcota</taxon>
        <taxon>Polyangia</taxon>
        <taxon>Nannocystales</taxon>
        <taxon>Nannocystaceae</taxon>
        <taxon>Nannocystis</taxon>
    </lineage>
</organism>